<organism evidence="6 7">
    <name type="scientific">Victivallis lenta</name>
    <dbReference type="NCBI Taxonomy" id="2606640"/>
    <lineage>
        <taxon>Bacteria</taxon>
        <taxon>Pseudomonadati</taxon>
        <taxon>Lentisphaerota</taxon>
        <taxon>Lentisphaeria</taxon>
        <taxon>Victivallales</taxon>
        <taxon>Victivallaceae</taxon>
        <taxon>Victivallis</taxon>
    </lineage>
</organism>
<dbReference type="FunFam" id="3.40.50.300:FF:000016">
    <property type="entry name" value="Oligopeptide ABC transporter ATP-binding component"/>
    <property type="match status" value="1"/>
</dbReference>
<sequence>MALLEVEDLKVHYPVRGGLFRPKRFVRAVDGVSFRMEPGETVGLVGESGCGKSTLGKALVRLEKPAAGRVLLNGLDMSTLRGRELRRARKNFQMIFQDPYGSLNPRLTVFSALDEVLALHFPLTKAERRERAAKLLDRVGLSAGALDRYPHEFSGGQRQRIGIARALAAEPALIVADEPVSALDVSVQAAIINLLEDIRRETGTAFLFIAHDLAVVEHISSRILVMYLGRVVESAPSRELVARPFHPYTKALLSAVPAIDASGKPRIVLPGDVPSPLDPPAGCPFHPRCPVARERCRSEVPPLASPDGTARLCSCFYASEADL</sequence>
<dbReference type="Pfam" id="PF08352">
    <property type="entry name" value="oligo_HPY"/>
    <property type="match status" value="1"/>
</dbReference>
<evidence type="ECO:0000313" key="6">
    <source>
        <dbReference type="EMBL" id="MST98260.1"/>
    </source>
</evidence>
<dbReference type="RefSeq" id="WP_154419329.1">
    <property type="nucleotide sequence ID" value="NZ_CALXOB010000019.1"/>
</dbReference>
<dbReference type="GO" id="GO:0005524">
    <property type="term" value="F:ATP binding"/>
    <property type="evidence" value="ECO:0007669"/>
    <property type="project" value="UniProtKB-KW"/>
</dbReference>
<keyword evidence="3" id="KW-0547">Nucleotide-binding</keyword>
<reference evidence="6 7" key="1">
    <citation type="submission" date="2019-08" db="EMBL/GenBank/DDBJ databases">
        <title>In-depth cultivation of the pig gut microbiome towards novel bacterial diversity and tailored functional studies.</title>
        <authorList>
            <person name="Wylensek D."/>
            <person name="Hitch T.C.A."/>
            <person name="Clavel T."/>
        </authorList>
    </citation>
    <scope>NUCLEOTIDE SEQUENCE [LARGE SCALE GENOMIC DNA]</scope>
    <source>
        <strain evidence="6 7">BBE-744-WT-12</strain>
    </source>
</reference>
<dbReference type="InterPro" id="IPR017871">
    <property type="entry name" value="ABC_transporter-like_CS"/>
</dbReference>
<evidence type="ECO:0000256" key="4">
    <source>
        <dbReference type="ARBA" id="ARBA00022840"/>
    </source>
</evidence>
<feature type="domain" description="ABC transporter" evidence="5">
    <location>
        <begin position="4"/>
        <end position="253"/>
    </location>
</feature>
<dbReference type="GO" id="GO:0015833">
    <property type="term" value="P:peptide transport"/>
    <property type="evidence" value="ECO:0007669"/>
    <property type="project" value="InterPro"/>
</dbReference>
<dbReference type="SMART" id="SM00382">
    <property type="entry name" value="AAA"/>
    <property type="match status" value="1"/>
</dbReference>
<dbReference type="InterPro" id="IPR013563">
    <property type="entry name" value="Oligopep_ABC_C"/>
</dbReference>
<dbReference type="AlphaFoldDB" id="A0A844G3C3"/>
<dbReference type="EMBL" id="VUNS01000017">
    <property type="protein sequence ID" value="MST98260.1"/>
    <property type="molecule type" value="Genomic_DNA"/>
</dbReference>
<dbReference type="Pfam" id="PF00005">
    <property type="entry name" value="ABC_tran"/>
    <property type="match status" value="1"/>
</dbReference>
<evidence type="ECO:0000259" key="5">
    <source>
        <dbReference type="PROSITE" id="PS50893"/>
    </source>
</evidence>
<dbReference type="PANTHER" id="PTHR43776:SF7">
    <property type="entry name" value="D,D-DIPEPTIDE TRANSPORT ATP-BINDING PROTEIN DDPF-RELATED"/>
    <property type="match status" value="1"/>
</dbReference>
<proteinExistence type="inferred from homology"/>
<dbReference type="NCBIfam" id="NF008453">
    <property type="entry name" value="PRK11308.1"/>
    <property type="match status" value="1"/>
</dbReference>
<dbReference type="Proteomes" id="UP000435649">
    <property type="component" value="Unassembled WGS sequence"/>
</dbReference>
<dbReference type="InterPro" id="IPR003593">
    <property type="entry name" value="AAA+_ATPase"/>
</dbReference>
<evidence type="ECO:0000256" key="1">
    <source>
        <dbReference type="ARBA" id="ARBA00005417"/>
    </source>
</evidence>
<dbReference type="NCBIfam" id="TIGR01727">
    <property type="entry name" value="oligo_HPY"/>
    <property type="match status" value="1"/>
</dbReference>
<evidence type="ECO:0000313" key="7">
    <source>
        <dbReference type="Proteomes" id="UP000435649"/>
    </source>
</evidence>
<evidence type="ECO:0000256" key="3">
    <source>
        <dbReference type="ARBA" id="ARBA00022741"/>
    </source>
</evidence>
<comment type="similarity">
    <text evidence="1">Belongs to the ABC transporter superfamily.</text>
</comment>
<keyword evidence="7" id="KW-1185">Reference proteome</keyword>
<dbReference type="SUPFAM" id="SSF52540">
    <property type="entry name" value="P-loop containing nucleoside triphosphate hydrolases"/>
    <property type="match status" value="1"/>
</dbReference>
<gene>
    <name evidence="6" type="ORF">FYJ85_14545</name>
</gene>
<name>A0A844G3C3_9BACT</name>
<evidence type="ECO:0000256" key="2">
    <source>
        <dbReference type="ARBA" id="ARBA00022448"/>
    </source>
</evidence>
<dbReference type="InterPro" id="IPR027417">
    <property type="entry name" value="P-loop_NTPase"/>
</dbReference>
<keyword evidence="4 6" id="KW-0067">ATP-binding</keyword>
<dbReference type="PROSITE" id="PS00211">
    <property type="entry name" value="ABC_TRANSPORTER_1"/>
    <property type="match status" value="1"/>
</dbReference>
<dbReference type="PROSITE" id="PS50893">
    <property type="entry name" value="ABC_TRANSPORTER_2"/>
    <property type="match status" value="1"/>
</dbReference>
<dbReference type="PANTHER" id="PTHR43776">
    <property type="entry name" value="TRANSPORT ATP-BINDING PROTEIN"/>
    <property type="match status" value="1"/>
</dbReference>
<comment type="caution">
    <text evidence="6">The sequence shown here is derived from an EMBL/GenBank/DDBJ whole genome shotgun (WGS) entry which is preliminary data.</text>
</comment>
<dbReference type="GO" id="GO:0016887">
    <property type="term" value="F:ATP hydrolysis activity"/>
    <property type="evidence" value="ECO:0007669"/>
    <property type="project" value="InterPro"/>
</dbReference>
<dbReference type="Gene3D" id="3.40.50.300">
    <property type="entry name" value="P-loop containing nucleotide triphosphate hydrolases"/>
    <property type="match status" value="1"/>
</dbReference>
<dbReference type="InterPro" id="IPR003439">
    <property type="entry name" value="ABC_transporter-like_ATP-bd"/>
</dbReference>
<accession>A0A844G3C3</accession>
<dbReference type="InterPro" id="IPR050319">
    <property type="entry name" value="ABC_transp_ATP-bind"/>
</dbReference>
<dbReference type="CDD" id="cd03257">
    <property type="entry name" value="ABC_NikE_OppD_transporters"/>
    <property type="match status" value="1"/>
</dbReference>
<keyword evidence="2" id="KW-0813">Transport</keyword>
<dbReference type="GO" id="GO:0055085">
    <property type="term" value="P:transmembrane transport"/>
    <property type="evidence" value="ECO:0007669"/>
    <property type="project" value="UniProtKB-ARBA"/>
</dbReference>
<protein>
    <submittedName>
        <fullName evidence="6">Dipeptide ABC transporter ATP-binding protein</fullName>
    </submittedName>
</protein>